<gene>
    <name evidence="2" type="ORF">PAC_05345</name>
</gene>
<sequence>MTCPAVSTLPTSLLNNVALIAGSQGQVPVMLALDNCCLQLTAKEFKWSANNCYHYCNITSLSVTTSMNTCIHDKLGFTRYDFIDYDWAFPNDYGFTLPVNTKAVPATLTDTGGIIIWVNPGGNAPTQYINSPMIFFPESTAYNHAPSTSTSDTPKTTSLSSSSPKATASLLESQLSHLILGPGNAIKTVTSQSTSVRAATGTTITLLASSSASSTAELKGQPVPAVGASGTTSTGSVLNVLPAVLATGTTSAGTGQSSSVGASMSMGMVMSSGMSMPVSSGSSIISLANTLISTSLNVTGTGASTTSFSNSTLTSSSKTSSASVSKSNSTSTTSIASHSSITAGSSTPALFRKHRARQEQRLHQVLRSHRAGTRGRLDGVLGSWLCFWYWVFLLEAVIETP</sequence>
<dbReference type="EMBL" id="FJOG01000006">
    <property type="protein sequence ID" value="CZR55457.1"/>
    <property type="molecule type" value="Genomic_DNA"/>
</dbReference>
<dbReference type="AlphaFoldDB" id="A0A1L7WRS3"/>
<dbReference type="Proteomes" id="UP000184330">
    <property type="component" value="Unassembled WGS sequence"/>
</dbReference>
<feature type="region of interest" description="Disordered" evidence="1">
    <location>
        <begin position="305"/>
        <end position="344"/>
    </location>
</feature>
<feature type="region of interest" description="Disordered" evidence="1">
    <location>
        <begin position="145"/>
        <end position="164"/>
    </location>
</feature>
<name>A0A1L7WRS3_9HELO</name>
<proteinExistence type="predicted"/>
<evidence type="ECO:0000313" key="3">
    <source>
        <dbReference type="Proteomes" id="UP000184330"/>
    </source>
</evidence>
<dbReference type="OrthoDB" id="10471396at2759"/>
<reference evidence="2 3" key="1">
    <citation type="submission" date="2016-03" db="EMBL/GenBank/DDBJ databases">
        <authorList>
            <person name="Ploux O."/>
        </authorList>
    </citation>
    <scope>NUCLEOTIDE SEQUENCE [LARGE SCALE GENOMIC DNA]</scope>
    <source>
        <strain evidence="2 3">UAMH 11012</strain>
    </source>
</reference>
<evidence type="ECO:0000313" key="2">
    <source>
        <dbReference type="EMBL" id="CZR55457.1"/>
    </source>
</evidence>
<protein>
    <submittedName>
        <fullName evidence="2">Uncharacterized protein</fullName>
    </submittedName>
</protein>
<accession>A0A1L7WRS3</accession>
<organism evidence="2 3">
    <name type="scientific">Phialocephala subalpina</name>
    <dbReference type="NCBI Taxonomy" id="576137"/>
    <lineage>
        <taxon>Eukaryota</taxon>
        <taxon>Fungi</taxon>
        <taxon>Dikarya</taxon>
        <taxon>Ascomycota</taxon>
        <taxon>Pezizomycotina</taxon>
        <taxon>Leotiomycetes</taxon>
        <taxon>Helotiales</taxon>
        <taxon>Mollisiaceae</taxon>
        <taxon>Phialocephala</taxon>
        <taxon>Phialocephala fortinii species complex</taxon>
    </lineage>
</organism>
<keyword evidence="3" id="KW-1185">Reference proteome</keyword>
<evidence type="ECO:0000256" key="1">
    <source>
        <dbReference type="SAM" id="MobiDB-lite"/>
    </source>
</evidence>